<evidence type="ECO:0000313" key="2">
    <source>
        <dbReference type="EMBL" id="TKS56846.1"/>
    </source>
</evidence>
<evidence type="ECO:0000256" key="1">
    <source>
        <dbReference type="SAM" id="MobiDB-lite"/>
    </source>
</evidence>
<feature type="compositionally biased region" description="Acidic residues" evidence="1">
    <location>
        <begin position="709"/>
        <end position="720"/>
    </location>
</feature>
<name>A0A4U5TRV7_9FLAO</name>
<proteinExistence type="predicted"/>
<reference evidence="2 3" key="1">
    <citation type="submission" date="2019-04" db="EMBL/GenBank/DDBJ databases">
        <title>Psychroflexus halotolerans sp. nov., isolated from a marine solar saltern.</title>
        <authorList>
            <person name="Feng X."/>
        </authorList>
    </citation>
    <scope>NUCLEOTIDE SEQUENCE [LARGE SCALE GENOMIC DNA]</scope>
    <source>
        <strain evidence="2 3">WDS2C27</strain>
    </source>
</reference>
<dbReference type="AlphaFoldDB" id="A0A4U5TRV7"/>
<sequence length="720" mass="77941">MFFSFVIDGFSPDIGQLNDLEACDEDADGIAVFDLTENDSNALNGENPNDIDISYHVSNQDAVDATNPISNPQAFENTSNPQTIWVRHDNNLFTDCFDVDSFQITPVLNPVINTPPQNLTLCGDFTLTQTFNMIQNDADALGIANPGDAVLTYHNTQADADAGTNAIANPANYTPANNPETIFIRAENIADSNCFSTTSFILEIFDVETNLLEDLEKCAQTGNSGQTEFDLTAQNSSVFGTNQNSTTHSISYHISQADADGGVNPIATPNNYTSTDSPQTIWVRVQNNDDPSCYALESFNLIVIEQPEIVNNPIDLSLCGDFTNSQIFDLTQNNAGILGILNPTETLLSYHNTQADADDGTNAIVDPNNYSPTNNPETIFVRTENINNSNCFATASFSIQIFDVEANQPQDIVVCAPTGDTGQTQFDLTQQNNVVFGPNQDTTTHSISYHTSDDDAQNGDSPILNPNNYTNTTNPEPIWVRIQNNGNPSCFSVVSFQLSVTEESEILNPPVTLSQCSDFTATPVFDLTQYDAANLGILNAGETQITYHNTAADANTGDNPIPNPANYQPANAQEDIFIRAANVNDDSCFVTTSFSIEVFNVEILPANNIENCDDGAGTATSSFDLTSNTVTVLGPNQNSSTHNVTYYETQPDATGGVNPIGDPTTYQNTSNPQTIWVRVENQGDTSCFEVASFELSVTDSAPVNLDPPDLVECDDDNDGF</sequence>
<feature type="region of interest" description="Disordered" evidence="1">
    <location>
        <begin position="701"/>
        <end position="720"/>
    </location>
</feature>
<evidence type="ECO:0008006" key="4">
    <source>
        <dbReference type="Google" id="ProtNLM"/>
    </source>
</evidence>
<evidence type="ECO:0000313" key="3">
    <source>
        <dbReference type="Proteomes" id="UP000306552"/>
    </source>
</evidence>
<gene>
    <name evidence="2" type="ORF">FCN74_00005</name>
</gene>
<accession>A0A4U5TRV7</accession>
<comment type="caution">
    <text evidence="2">The sequence shown here is derived from an EMBL/GenBank/DDBJ whole genome shotgun (WGS) entry which is preliminary data.</text>
</comment>
<protein>
    <recommendedName>
        <fullName evidence="4">CARDB domain-containing protein</fullName>
    </recommendedName>
</protein>
<organism evidence="2 3">
    <name type="scientific">Mesohalobacter halotolerans</name>
    <dbReference type="NCBI Taxonomy" id="1883405"/>
    <lineage>
        <taxon>Bacteria</taxon>
        <taxon>Pseudomonadati</taxon>
        <taxon>Bacteroidota</taxon>
        <taxon>Flavobacteriia</taxon>
        <taxon>Flavobacteriales</taxon>
        <taxon>Flavobacteriaceae</taxon>
        <taxon>Mesohalobacter</taxon>
    </lineage>
</organism>
<feature type="non-terminal residue" evidence="2">
    <location>
        <position position="720"/>
    </location>
</feature>
<dbReference type="EMBL" id="SWMU01000001">
    <property type="protein sequence ID" value="TKS56846.1"/>
    <property type="molecule type" value="Genomic_DNA"/>
</dbReference>
<keyword evidence="3" id="KW-1185">Reference proteome</keyword>
<dbReference type="Proteomes" id="UP000306552">
    <property type="component" value="Unassembled WGS sequence"/>
</dbReference>